<dbReference type="EMBL" id="KN825173">
    <property type="protein sequence ID" value="KIK93586.1"/>
    <property type="molecule type" value="Genomic_DNA"/>
</dbReference>
<dbReference type="InterPro" id="IPR052917">
    <property type="entry name" value="Stress-Dev_Protein"/>
</dbReference>
<reference evidence="3" key="2">
    <citation type="submission" date="2015-01" db="EMBL/GenBank/DDBJ databases">
        <title>Evolutionary Origins and Diversification of the Mycorrhizal Mutualists.</title>
        <authorList>
            <consortium name="DOE Joint Genome Institute"/>
            <consortium name="Mycorrhizal Genomics Consortium"/>
            <person name="Kohler A."/>
            <person name="Kuo A."/>
            <person name="Nagy L.G."/>
            <person name="Floudas D."/>
            <person name="Copeland A."/>
            <person name="Barry K.W."/>
            <person name="Cichocki N."/>
            <person name="Veneault-Fourrey C."/>
            <person name="LaButti K."/>
            <person name="Lindquist E.A."/>
            <person name="Lipzen A."/>
            <person name="Lundell T."/>
            <person name="Morin E."/>
            <person name="Murat C."/>
            <person name="Riley R."/>
            <person name="Ohm R."/>
            <person name="Sun H."/>
            <person name="Tunlid A."/>
            <person name="Henrissat B."/>
            <person name="Grigoriev I.V."/>
            <person name="Hibbett D.S."/>
            <person name="Martin F."/>
        </authorList>
    </citation>
    <scope>NUCLEOTIDE SEQUENCE [LARGE SCALE GENOMIC DNA]</scope>
    <source>
        <strain evidence="3">Ve08.2h10</strain>
    </source>
</reference>
<gene>
    <name evidence="2" type="ORF">PAXRUDRAFT_828829</name>
</gene>
<sequence>MVATSEERARLDPYSRVAENKSVTLQEKITDLHTIINAVKIGTLVTRDSNGNLHSRPMTSASPLDNLQLNVIFLANNASLKFDELENDPHVNVSFFDPSSTNWVSYTGRARVTQDRDLIHENWSIFITGYIGDLGDGVHRGDEKDPRVAVIEIIPDEIKYWISQQSYISRTLQVATGAVAGKATAPGELRTIMKEEIQSLQRLHTK</sequence>
<dbReference type="OrthoDB" id="434253at2759"/>
<keyword evidence="3" id="KW-1185">Reference proteome</keyword>
<dbReference type="STRING" id="930991.A0A0D0DVL4"/>
<proteinExistence type="predicted"/>
<dbReference type="Gene3D" id="2.30.110.10">
    <property type="entry name" value="Electron Transport, Fmn-binding Protein, Chain A"/>
    <property type="match status" value="1"/>
</dbReference>
<evidence type="ECO:0000313" key="2">
    <source>
        <dbReference type="EMBL" id="KIK93586.1"/>
    </source>
</evidence>
<protein>
    <recommendedName>
        <fullName evidence="1">General stress protein FMN-binding split barrel domain-containing protein</fullName>
    </recommendedName>
</protein>
<name>A0A0D0DVL4_9AGAM</name>
<dbReference type="HOGENOM" id="CLU_091428_0_1_1"/>
<dbReference type="InterPro" id="IPR012349">
    <property type="entry name" value="Split_barrel_FMN-bd"/>
</dbReference>
<reference evidence="2 3" key="1">
    <citation type="submission" date="2014-04" db="EMBL/GenBank/DDBJ databases">
        <authorList>
            <consortium name="DOE Joint Genome Institute"/>
            <person name="Kuo A."/>
            <person name="Kohler A."/>
            <person name="Jargeat P."/>
            <person name="Nagy L.G."/>
            <person name="Floudas D."/>
            <person name="Copeland A."/>
            <person name="Barry K.W."/>
            <person name="Cichocki N."/>
            <person name="Veneault-Fourrey C."/>
            <person name="LaButti K."/>
            <person name="Lindquist E.A."/>
            <person name="Lipzen A."/>
            <person name="Lundell T."/>
            <person name="Morin E."/>
            <person name="Murat C."/>
            <person name="Sun H."/>
            <person name="Tunlid A."/>
            <person name="Henrissat B."/>
            <person name="Grigoriev I.V."/>
            <person name="Hibbett D.S."/>
            <person name="Martin F."/>
            <person name="Nordberg H.P."/>
            <person name="Cantor M.N."/>
            <person name="Hua S.X."/>
        </authorList>
    </citation>
    <scope>NUCLEOTIDE SEQUENCE [LARGE SCALE GENOMIC DNA]</scope>
    <source>
        <strain evidence="2 3">Ve08.2h10</strain>
    </source>
</reference>
<dbReference type="Pfam" id="PF16242">
    <property type="entry name" value="Pyrid_ox_like"/>
    <property type="match status" value="1"/>
</dbReference>
<organism evidence="2 3">
    <name type="scientific">Paxillus rubicundulus Ve08.2h10</name>
    <dbReference type="NCBI Taxonomy" id="930991"/>
    <lineage>
        <taxon>Eukaryota</taxon>
        <taxon>Fungi</taxon>
        <taxon>Dikarya</taxon>
        <taxon>Basidiomycota</taxon>
        <taxon>Agaricomycotina</taxon>
        <taxon>Agaricomycetes</taxon>
        <taxon>Agaricomycetidae</taxon>
        <taxon>Boletales</taxon>
        <taxon>Paxilineae</taxon>
        <taxon>Paxillaceae</taxon>
        <taxon>Paxillus</taxon>
    </lineage>
</organism>
<dbReference type="SUPFAM" id="SSF50475">
    <property type="entry name" value="FMN-binding split barrel"/>
    <property type="match status" value="1"/>
</dbReference>
<dbReference type="Proteomes" id="UP000054538">
    <property type="component" value="Unassembled WGS sequence"/>
</dbReference>
<dbReference type="InParanoid" id="A0A0D0DVL4"/>
<dbReference type="InterPro" id="IPR038725">
    <property type="entry name" value="YdaG_split_barrel_FMN-bd"/>
</dbReference>
<feature type="domain" description="General stress protein FMN-binding split barrel" evidence="1">
    <location>
        <begin position="28"/>
        <end position="183"/>
    </location>
</feature>
<dbReference type="AlphaFoldDB" id="A0A0D0DVL4"/>
<accession>A0A0D0DVL4</accession>
<dbReference type="PANTHER" id="PTHR34818:SF1">
    <property type="entry name" value="PROTEIN BLI-3"/>
    <property type="match status" value="1"/>
</dbReference>
<dbReference type="PANTHER" id="PTHR34818">
    <property type="entry name" value="PROTEIN BLI-3"/>
    <property type="match status" value="1"/>
</dbReference>
<evidence type="ECO:0000313" key="3">
    <source>
        <dbReference type="Proteomes" id="UP000054538"/>
    </source>
</evidence>
<evidence type="ECO:0000259" key="1">
    <source>
        <dbReference type="Pfam" id="PF16242"/>
    </source>
</evidence>